<gene>
    <name evidence="2" type="ORF">B0T23DRAFT_402878</name>
</gene>
<accession>A0AAJ0MUN6</accession>
<name>A0AAJ0MUN6_9PEZI</name>
<evidence type="ECO:0000256" key="1">
    <source>
        <dbReference type="SAM" id="MobiDB-lite"/>
    </source>
</evidence>
<reference evidence="2 3" key="1">
    <citation type="journal article" date="2023" name="Mol. Phylogenet. Evol.">
        <title>Genome-scale phylogeny and comparative genomics of the fungal order Sordariales.</title>
        <authorList>
            <person name="Hensen N."/>
            <person name="Bonometti L."/>
            <person name="Westerberg I."/>
            <person name="Brannstrom I.O."/>
            <person name="Guillou S."/>
            <person name="Cros-Aarteil S."/>
            <person name="Calhoun S."/>
            <person name="Haridas S."/>
            <person name="Kuo A."/>
            <person name="Mondo S."/>
            <person name="Pangilinan J."/>
            <person name="Riley R."/>
            <person name="LaButti K."/>
            <person name="Andreopoulos B."/>
            <person name="Lipzen A."/>
            <person name="Chen C."/>
            <person name="Yan M."/>
            <person name="Daum C."/>
            <person name="Ng V."/>
            <person name="Clum A."/>
            <person name="Steindorff A."/>
            <person name="Ohm R.A."/>
            <person name="Martin F."/>
            <person name="Silar P."/>
            <person name="Natvig D.O."/>
            <person name="Lalanne C."/>
            <person name="Gautier V."/>
            <person name="Ament-Velasquez S.L."/>
            <person name="Kruys A."/>
            <person name="Hutchinson M.I."/>
            <person name="Powell A.J."/>
            <person name="Barry K."/>
            <person name="Miller A.N."/>
            <person name="Grigoriev I.V."/>
            <person name="Debuchy R."/>
            <person name="Gladieux P."/>
            <person name="Hiltunen Thoren M."/>
            <person name="Johannesson H."/>
        </authorList>
    </citation>
    <scope>NUCLEOTIDE SEQUENCE [LARGE SCALE GENOMIC DNA]</scope>
    <source>
        <strain evidence="2 3">FGSC 10403</strain>
    </source>
</reference>
<feature type="compositionally biased region" description="Basic and acidic residues" evidence="1">
    <location>
        <begin position="55"/>
        <end position="73"/>
    </location>
</feature>
<comment type="caution">
    <text evidence="2">The sequence shown here is derived from an EMBL/GenBank/DDBJ whole genome shotgun (WGS) entry which is preliminary data.</text>
</comment>
<protein>
    <submittedName>
        <fullName evidence="2">Uncharacterized protein</fullName>
    </submittedName>
</protein>
<feature type="region of interest" description="Disordered" evidence="1">
    <location>
        <begin position="30"/>
        <end position="73"/>
    </location>
</feature>
<evidence type="ECO:0000313" key="3">
    <source>
        <dbReference type="Proteomes" id="UP001285908"/>
    </source>
</evidence>
<organism evidence="2 3">
    <name type="scientific">Neurospora hispaniola</name>
    <dbReference type="NCBI Taxonomy" id="588809"/>
    <lineage>
        <taxon>Eukaryota</taxon>
        <taxon>Fungi</taxon>
        <taxon>Dikarya</taxon>
        <taxon>Ascomycota</taxon>
        <taxon>Pezizomycotina</taxon>
        <taxon>Sordariomycetes</taxon>
        <taxon>Sordariomycetidae</taxon>
        <taxon>Sordariales</taxon>
        <taxon>Sordariaceae</taxon>
        <taxon>Neurospora</taxon>
    </lineage>
</organism>
<dbReference type="GeneID" id="87876345"/>
<evidence type="ECO:0000313" key="2">
    <source>
        <dbReference type="EMBL" id="KAK3497796.1"/>
    </source>
</evidence>
<sequence>MGKSGHKAATGELGATDLEIVQIGLCPKQATCSSDGGADRERQSSRVGYRKVTRSKGETSDDISDGMKKDAMEEMLKAPRRPDVAPEFHSLELVQRYLFQTSMWPQFGMVEICPWQ</sequence>
<dbReference type="AlphaFoldDB" id="A0AAJ0MUN6"/>
<dbReference type="Proteomes" id="UP001285908">
    <property type="component" value="Unassembled WGS sequence"/>
</dbReference>
<dbReference type="EMBL" id="JAULSX010000002">
    <property type="protein sequence ID" value="KAK3497796.1"/>
    <property type="molecule type" value="Genomic_DNA"/>
</dbReference>
<keyword evidence="3" id="KW-1185">Reference proteome</keyword>
<proteinExistence type="predicted"/>
<dbReference type="RefSeq" id="XP_062696060.1">
    <property type="nucleotide sequence ID" value="XM_062838723.1"/>
</dbReference>